<keyword evidence="11" id="KW-1185">Reference proteome</keyword>
<dbReference type="InterPro" id="IPR051537">
    <property type="entry name" value="DNA_Adenine_Mtase"/>
</dbReference>
<evidence type="ECO:0000256" key="1">
    <source>
        <dbReference type="ARBA" id="ARBA00006594"/>
    </source>
</evidence>
<dbReference type="AlphaFoldDB" id="A0A521AUP4"/>
<evidence type="ECO:0000256" key="7">
    <source>
        <dbReference type="ARBA" id="ARBA00047942"/>
    </source>
</evidence>
<dbReference type="PROSITE" id="PS00092">
    <property type="entry name" value="N6_MTASE"/>
    <property type="match status" value="1"/>
</dbReference>
<dbReference type="RefSeq" id="WP_142712835.1">
    <property type="nucleotide sequence ID" value="NZ_FXTH01000001.1"/>
</dbReference>
<dbReference type="InterPro" id="IPR029063">
    <property type="entry name" value="SAM-dependent_MTases_sf"/>
</dbReference>
<evidence type="ECO:0000256" key="3">
    <source>
        <dbReference type="ARBA" id="ARBA00022603"/>
    </source>
</evidence>
<dbReference type="Pfam" id="PF12161">
    <property type="entry name" value="HsdM_N"/>
    <property type="match status" value="1"/>
</dbReference>
<dbReference type="InterPro" id="IPR022749">
    <property type="entry name" value="D12N6_MeTrfase_N"/>
</dbReference>
<comment type="similarity">
    <text evidence="1">Belongs to the N(4)/N(6)-methyltransferase family.</text>
</comment>
<dbReference type="GO" id="GO:0008170">
    <property type="term" value="F:N-methyltransferase activity"/>
    <property type="evidence" value="ECO:0007669"/>
    <property type="project" value="InterPro"/>
</dbReference>
<organism evidence="10 11">
    <name type="scientific">Fodinibius sediminis</name>
    <dbReference type="NCBI Taxonomy" id="1214077"/>
    <lineage>
        <taxon>Bacteria</taxon>
        <taxon>Pseudomonadati</taxon>
        <taxon>Balneolota</taxon>
        <taxon>Balneolia</taxon>
        <taxon>Balneolales</taxon>
        <taxon>Balneolaceae</taxon>
        <taxon>Fodinibius</taxon>
    </lineage>
</organism>
<keyword evidence="4" id="KW-0808">Transferase</keyword>
<dbReference type="PRINTS" id="PR00507">
    <property type="entry name" value="N12N6MTFRASE"/>
</dbReference>
<evidence type="ECO:0000256" key="6">
    <source>
        <dbReference type="ARBA" id="ARBA00022747"/>
    </source>
</evidence>
<proteinExistence type="inferred from homology"/>
<gene>
    <name evidence="10" type="ORF">SAMN06265218_101384</name>
</gene>
<dbReference type="Gene3D" id="3.40.50.150">
    <property type="entry name" value="Vaccinia Virus protein VP39"/>
    <property type="match status" value="1"/>
</dbReference>
<protein>
    <recommendedName>
        <fullName evidence="2">site-specific DNA-methyltransferase (adenine-specific)</fullName>
        <ecNumber evidence="2">2.1.1.72</ecNumber>
    </recommendedName>
</protein>
<dbReference type="EC" id="2.1.1.72" evidence="2"/>
<dbReference type="InterPro" id="IPR002052">
    <property type="entry name" value="DNA_methylase_N6_adenine_CS"/>
</dbReference>
<dbReference type="GO" id="GO:0032259">
    <property type="term" value="P:methylation"/>
    <property type="evidence" value="ECO:0007669"/>
    <property type="project" value="UniProtKB-KW"/>
</dbReference>
<dbReference type="GO" id="GO:0003677">
    <property type="term" value="F:DNA binding"/>
    <property type="evidence" value="ECO:0007669"/>
    <property type="project" value="InterPro"/>
</dbReference>
<dbReference type="SUPFAM" id="SSF53335">
    <property type="entry name" value="S-adenosyl-L-methionine-dependent methyltransferases"/>
    <property type="match status" value="1"/>
</dbReference>
<evidence type="ECO:0000313" key="10">
    <source>
        <dbReference type="EMBL" id="SMO38568.1"/>
    </source>
</evidence>
<dbReference type="Proteomes" id="UP000317593">
    <property type="component" value="Unassembled WGS sequence"/>
</dbReference>
<evidence type="ECO:0000259" key="8">
    <source>
        <dbReference type="Pfam" id="PF02384"/>
    </source>
</evidence>
<feature type="domain" description="DNA methylase adenine-specific" evidence="8">
    <location>
        <begin position="138"/>
        <end position="453"/>
    </location>
</feature>
<dbReference type="Pfam" id="PF02384">
    <property type="entry name" value="N6_Mtase"/>
    <property type="match status" value="1"/>
</dbReference>
<dbReference type="PANTHER" id="PTHR42933">
    <property type="entry name" value="SLR6095 PROTEIN"/>
    <property type="match status" value="1"/>
</dbReference>
<dbReference type="EMBL" id="FXTH01000001">
    <property type="protein sequence ID" value="SMO38568.1"/>
    <property type="molecule type" value="Genomic_DNA"/>
</dbReference>
<feature type="domain" description="N6 adenine-specific DNA methyltransferase N-terminal" evidence="9">
    <location>
        <begin position="6"/>
        <end position="131"/>
    </location>
</feature>
<evidence type="ECO:0000256" key="2">
    <source>
        <dbReference type="ARBA" id="ARBA00011900"/>
    </source>
</evidence>
<dbReference type="GO" id="GO:0009307">
    <property type="term" value="P:DNA restriction-modification system"/>
    <property type="evidence" value="ECO:0007669"/>
    <property type="project" value="UniProtKB-KW"/>
</dbReference>
<dbReference type="InterPro" id="IPR038333">
    <property type="entry name" value="T1MK-like_N_sf"/>
</dbReference>
<reference evidence="10 11" key="1">
    <citation type="submission" date="2017-05" db="EMBL/GenBank/DDBJ databases">
        <authorList>
            <person name="Varghese N."/>
            <person name="Submissions S."/>
        </authorList>
    </citation>
    <scope>NUCLEOTIDE SEQUENCE [LARGE SCALE GENOMIC DNA]</scope>
    <source>
        <strain evidence="10 11">DSM 21194</strain>
    </source>
</reference>
<dbReference type="InterPro" id="IPR003356">
    <property type="entry name" value="DNA_methylase_A-5"/>
</dbReference>
<comment type="catalytic activity">
    <reaction evidence="7">
        <text>a 2'-deoxyadenosine in DNA + S-adenosyl-L-methionine = an N(6)-methyl-2'-deoxyadenosine in DNA + S-adenosyl-L-homocysteine + H(+)</text>
        <dbReference type="Rhea" id="RHEA:15197"/>
        <dbReference type="Rhea" id="RHEA-COMP:12418"/>
        <dbReference type="Rhea" id="RHEA-COMP:12419"/>
        <dbReference type="ChEBI" id="CHEBI:15378"/>
        <dbReference type="ChEBI" id="CHEBI:57856"/>
        <dbReference type="ChEBI" id="CHEBI:59789"/>
        <dbReference type="ChEBI" id="CHEBI:90615"/>
        <dbReference type="ChEBI" id="CHEBI:90616"/>
        <dbReference type="EC" id="2.1.1.72"/>
    </reaction>
</comment>
<evidence type="ECO:0000313" key="11">
    <source>
        <dbReference type="Proteomes" id="UP000317593"/>
    </source>
</evidence>
<dbReference type="PANTHER" id="PTHR42933:SF3">
    <property type="entry name" value="TYPE I RESTRICTION ENZYME MJAVIII METHYLASE SUBUNIT"/>
    <property type="match status" value="1"/>
</dbReference>
<dbReference type="Gene3D" id="1.20.1260.30">
    <property type="match status" value="1"/>
</dbReference>
<accession>A0A521AUP4</accession>
<dbReference type="GO" id="GO:0009007">
    <property type="term" value="F:site-specific DNA-methyltransferase (adenine-specific) activity"/>
    <property type="evidence" value="ECO:0007669"/>
    <property type="project" value="UniProtKB-EC"/>
</dbReference>
<name>A0A521AUP4_9BACT</name>
<dbReference type="CDD" id="cd02440">
    <property type="entry name" value="AdoMet_MTases"/>
    <property type="match status" value="1"/>
</dbReference>
<evidence type="ECO:0000256" key="5">
    <source>
        <dbReference type="ARBA" id="ARBA00022691"/>
    </source>
</evidence>
<evidence type="ECO:0000256" key="4">
    <source>
        <dbReference type="ARBA" id="ARBA00022679"/>
    </source>
</evidence>
<keyword evidence="6" id="KW-0680">Restriction system</keyword>
<keyword evidence="3" id="KW-0489">Methyltransferase</keyword>
<evidence type="ECO:0000259" key="9">
    <source>
        <dbReference type="Pfam" id="PF12161"/>
    </source>
</evidence>
<sequence>MLTGEIRNKVDKIWETLWTAGISNPLTVIEQLTYLLFIKGLDDKQLRQEKKAERTGEPIKNPTFGPDEEHLRWRNIKELDPKAMFERIRDEVFPFIKELGGKNGDTYRKHMEGAIFMFPKASTLSRVVELIDQLDMKNRDTKGDIYEYMLSKLNTAGQNGQFRTPRHIIKMMVELTQPKPLDKIADPACGTAGFLVAAGEYIRENHAQDMINEKVRKHFKSDMFTGYDFDRSMLRIGNMNMVMHGFEGATVDYKDSLSTETDKLRKKYDLILANPPFKGSLDYDSVATDLLQTTKTKKTELLFLALFLKALKTGGRAAVVVPEGVLFGKSKAHKKIRRILVDEQQLNAIVSMPSGVFKPYANVSTAVILFTKTESGGTDDVWFYDMKADGFSLDDKREKTDENDIPDILNRFRNIDKEKNRKRTDQSFLVSKEEIVKQKYDLSISRYKEQEYEKVEYENPKNIINGTNGSVGLRQLAEERIKILDELEELI</sequence>
<dbReference type="OrthoDB" id="9814572at2"/>
<keyword evidence="5" id="KW-0949">S-adenosyl-L-methionine</keyword>